<dbReference type="InterPro" id="IPR044632">
    <property type="entry name" value="DNAJC25-like"/>
</dbReference>
<keyword evidence="2" id="KW-0812">Transmembrane</keyword>
<comment type="subcellular location">
    <subcellularLocation>
        <location evidence="1">Membrane</location>
        <topology evidence="1">Multi-pass membrane protein</topology>
    </subcellularLocation>
</comment>
<evidence type="ECO:0000256" key="2">
    <source>
        <dbReference type="ARBA" id="ARBA00022692"/>
    </source>
</evidence>
<evidence type="ECO:0000259" key="9">
    <source>
        <dbReference type="PROSITE" id="PS50076"/>
    </source>
</evidence>
<keyword evidence="7" id="KW-0175">Coiled coil</keyword>
<feature type="domain" description="J" evidence="9">
    <location>
        <begin position="30"/>
        <end position="98"/>
    </location>
</feature>
<dbReference type="PROSITE" id="PS50076">
    <property type="entry name" value="DNAJ_2"/>
    <property type="match status" value="1"/>
</dbReference>
<proteinExistence type="inferred from homology"/>
<dbReference type="SUPFAM" id="SSF46565">
    <property type="entry name" value="Chaperone J-domain"/>
    <property type="match status" value="1"/>
</dbReference>
<gene>
    <name evidence="10" type="primary">5577256</name>
</gene>
<dbReference type="OrthoDB" id="270167at2759"/>
<dbReference type="CDD" id="cd06257">
    <property type="entry name" value="DnaJ"/>
    <property type="match status" value="1"/>
</dbReference>
<dbReference type="PROSITE" id="PS00636">
    <property type="entry name" value="DNAJ_1"/>
    <property type="match status" value="1"/>
</dbReference>
<evidence type="ECO:0000256" key="4">
    <source>
        <dbReference type="ARBA" id="ARBA00023136"/>
    </source>
</evidence>
<dbReference type="SMART" id="SM00271">
    <property type="entry name" value="DnaJ"/>
    <property type="match status" value="1"/>
</dbReference>
<evidence type="ECO:0000313" key="11">
    <source>
        <dbReference type="Proteomes" id="UP000008820"/>
    </source>
</evidence>
<name>A0A6I8TPN9_AEDAE</name>
<evidence type="ECO:0000256" key="7">
    <source>
        <dbReference type="SAM" id="Coils"/>
    </source>
</evidence>
<dbReference type="EnsemblMetazoa" id="AAEL013114-RB">
    <property type="protein sequence ID" value="AAEL013114-PB"/>
    <property type="gene ID" value="AAEL013114"/>
</dbReference>
<comment type="similarity">
    <text evidence="6">Belongs to the DNAJC25 family.</text>
</comment>
<dbReference type="PANTHER" id="PTHR44176">
    <property type="entry name" value="DNAJ HOMOLOG SUBFAMILY C MEMBER 25"/>
    <property type="match status" value="1"/>
</dbReference>
<dbReference type="FunCoup" id="A0A6I8TPN9">
    <property type="interactions" value="1210"/>
</dbReference>
<dbReference type="Pfam" id="PF00226">
    <property type="entry name" value="DnaJ"/>
    <property type="match status" value="1"/>
</dbReference>
<keyword evidence="5" id="KW-0143">Chaperone</keyword>
<evidence type="ECO:0000256" key="1">
    <source>
        <dbReference type="ARBA" id="ARBA00004141"/>
    </source>
</evidence>
<dbReference type="AlphaFoldDB" id="A0A6I8TPN9"/>
<dbReference type="FunFam" id="1.10.287.110:FF:000036">
    <property type="entry name" value="dnaJ homolog subfamily C member 25"/>
    <property type="match status" value="1"/>
</dbReference>
<dbReference type="Proteomes" id="UP000008820">
    <property type="component" value="Chromosome 1"/>
</dbReference>
<dbReference type="InterPro" id="IPR036869">
    <property type="entry name" value="J_dom_sf"/>
</dbReference>
<dbReference type="InParanoid" id="A0A6I8TPN9"/>
<feature type="chain" id="PRO_5036386599" description="J domain-containing protein" evidence="8">
    <location>
        <begin position="19"/>
        <end position="331"/>
    </location>
</feature>
<feature type="coiled-coil region" evidence="7">
    <location>
        <begin position="61"/>
        <end position="88"/>
    </location>
</feature>
<dbReference type="GO" id="GO:0005789">
    <property type="term" value="C:endoplasmic reticulum membrane"/>
    <property type="evidence" value="ECO:0007669"/>
    <property type="project" value="TreeGrafter"/>
</dbReference>
<evidence type="ECO:0000256" key="6">
    <source>
        <dbReference type="ARBA" id="ARBA00024193"/>
    </source>
</evidence>
<keyword evidence="8" id="KW-0732">Signal</keyword>
<keyword evidence="11" id="KW-1185">Reference proteome</keyword>
<keyword evidence="4" id="KW-0472">Membrane</keyword>
<evidence type="ECO:0000256" key="5">
    <source>
        <dbReference type="ARBA" id="ARBA00023186"/>
    </source>
</evidence>
<reference evidence="10 11" key="1">
    <citation type="submission" date="2017-06" db="EMBL/GenBank/DDBJ databases">
        <title>Aedes aegypti genome working group (AGWG) sequencing and assembly.</title>
        <authorList>
            <consortium name="Aedes aegypti Genome Working Group (AGWG)"/>
            <person name="Matthews B.J."/>
        </authorList>
    </citation>
    <scope>NUCLEOTIDE SEQUENCE [LARGE SCALE GENOMIC DNA]</scope>
    <source>
        <strain evidence="10 11">LVP_AGWG</strain>
    </source>
</reference>
<keyword evidence="3" id="KW-1133">Transmembrane helix</keyword>
<reference evidence="10" key="2">
    <citation type="submission" date="2020-05" db="UniProtKB">
        <authorList>
            <consortium name="EnsemblMetazoa"/>
        </authorList>
    </citation>
    <scope>IDENTIFICATION</scope>
    <source>
        <strain evidence="10">LVP_AGWG</strain>
    </source>
</reference>
<dbReference type="GO" id="GO:0006457">
    <property type="term" value="P:protein folding"/>
    <property type="evidence" value="ECO:0007669"/>
    <property type="project" value="InterPro"/>
</dbReference>
<accession>A0A6I8TPN9</accession>
<dbReference type="EnsemblMetazoa" id="AAEL013114-RC">
    <property type="protein sequence ID" value="AAEL013114-PC"/>
    <property type="gene ID" value="AAEL013114"/>
</dbReference>
<evidence type="ECO:0000313" key="10">
    <source>
        <dbReference type="EnsemblMetazoa" id="AAEL013114-PB"/>
    </source>
</evidence>
<feature type="signal peptide" evidence="8">
    <location>
        <begin position="1"/>
        <end position="18"/>
    </location>
</feature>
<dbReference type="PRINTS" id="PR00625">
    <property type="entry name" value="JDOMAIN"/>
</dbReference>
<sequence>MRLYYLLLLSPFFLGSQAHLLEGLYCGKENCYDVLGVTRETSKQVIGRNYRQLAKKYHPDLHKGEKAKQEAEEQFKRIARAYEILRDDEFRADYNYMLDNPDAYYSHYYRYYRRRTKVDVRLVVLATISVISLVQYFSRKQRYEEAIKYFMTVPKYRNKALEIINQNGSVTKKGSSKSKLSKGERKEESERNIRKVIEENLDIQGAYAKPQITDILWIQIILIPYTLAKYVKWNVLWIYKYGLLKRPYDLEDKLYLIRKNMNLGVHQFKAIESDQIDEYLAKELWIKANYKTWKDAQEEEMKRQMADNPRYKAYRRYMKNHGPVISLSNHL</sequence>
<evidence type="ECO:0000256" key="3">
    <source>
        <dbReference type="ARBA" id="ARBA00022989"/>
    </source>
</evidence>
<evidence type="ECO:0000256" key="8">
    <source>
        <dbReference type="SAM" id="SignalP"/>
    </source>
</evidence>
<organism evidence="10 11">
    <name type="scientific">Aedes aegypti</name>
    <name type="common">Yellowfever mosquito</name>
    <name type="synonym">Culex aegypti</name>
    <dbReference type="NCBI Taxonomy" id="7159"/>
    <lineage>
        <taxon>Eukaryota</taxon>
        <taxon>Metazoa</taxon>
        <taxon>Ecdysozoa</taxon>
        <taxon>Arthropoda</taxon>
        <taxon>Hexapoda</taxon>
        <taxon>Insecta</taxon>
        <taxon>Pterygota</taxon>
        <taxon>Neoptera</taxon>
        <taxon>Endopterygota</taxon>
        <taxon>Diptera</taxon>
        <taxon>Nematocera</taxon>
        <taxon>Culicoidea</taxon>
        <taxon>Culicidae</taxon>
        <taxon>Culicinae</taxon>
        <taxon>Aedini</taxon>
        <taxon>Aedes</taxon>
        <taxon>Stegomyia</taxon>
    </lineage>
</organism>
<dbReference type="InterPro" id="IPR018253">
    <property type="entry name" value="DnaJ_domain_CS"/>
</dbReference>
<dbReference type="InterPro" id="IPR001623">
    <property type="entry name" value="DnaJ_domain"/>
</dbReference>
<dbReference type="PANTHER" id="PTHR44176:SF1">
    <property type="entry name" value="DNAJ HOMOLOG SUBFAMILY C MEMBER 25"/>
    <property type="match status" value="1"/>
</dbReference>
<protein>
    <recommendedName>
        <fullName evidence="9">J domain-containing protein</fullName>
    </recommendedName>
</protein>
<dbReference type="Gene3D" id="1.10.287.110">
    <property type="entry name" value="DnaJ domain"/>
    <property type="match status" value="1"/>
</dbReference>